<feature type="compositionally biased region" description="Basic and acidic residues" evidence="2">
    <location>
        <begin position="125"/>
        <end position="135"/>
    </location>
</feature>
<feature type="domain" description="Transcription factor Iwr1" evidence="3">
    <location>
        <begin position="155"/>
        <end position="223"/>
    </location>
</feature>
<name>A0A4C2E8M1_9SACH</name>
<feature type="region of interest" description="Disordered" evidence="2">
    <location>
        <begin position="72"/>
        <end position="149"/>
    </location>
</feature>
<dbReference type="GO" id="GO:0006606">
    <property type="term" value="P:protein import into nucleus"/>
    <property type="evidence" value="ECO:0007669"/>
    <property type="project" value="InterPro"/>
</dbReference>
<organism evidence="4 5">
    <name type="scientific">Zygosaccharomyces mellis</name>
    <dbReference type="NCBI Taxonomy" id="42258"/>
    <lineage>
        <taxon>Eukaryota</taxon>
        <taxon>Fungi</taxon>
        <taxon>Dikarya</taxon>
        <taxon>Ascomycota</taxon>
        <taxon>Saccharomycotina</taxon>
        <taxon>Saccharomycetes</taxon>
        <taxon>Saccharomycetales</taxon>
        <taxon>Saccharomycetaceae</taxon>
        <taxon>Zygosaccharomyces</taxon>
    </lineage>
</organism>
<dbReference type="InterPro" id="IPR013883">
    <property type="entry name" value="TF_Iwr1_dom"/>
</dbReference>
<dbReference type="PANTHER" id="PTHR28063">
    <property type="entry name" value="RNA POLYMERASE II NUCLEAR LOCALIZATION PROTEIN IWR1"/>
    <property type="match status" value="1"/>
</dbReference>
<comment type="similarity">
    <text evidence="1">Belongs to the IWR1/SLC7A6OS family.</text>
</comment>
<dbReference type="GO" id="GO:0005737">
    <property type="term" value="C:cytoplasm"/>
    <property type="evidence" value="ECO:0007669"/>
    <property type="project" value="TreeGrafter"/>
</dbReference>
<feature type="region of interest" description="Disordered" evidence="2">
    <location>
        <begin position="278"/>
        <end position="307"/>
    </location>
</feature>
<dbReference type="OrthoDB" id="6255506at2759"/>
<dbReference type="PANTHER" id="PTHR28063:SF1">
    <property type="entry name" value="RNA POLYMERASE II NUCLEAR LOCALIZATION PROTEIN IWR1"/>
    <property type="match status" value="1"/>
</dbReference>
<evidence type="ECO:0000256" key="1">
    <source>
        <dbReference type="ARBA" id="ARBA00010218"/>
    </source>
</evidence>
<evidence type="ECO:0000259" key="3">
    <source>
        <dbReference type="Pfam" id="PF08574"/>
    </source>
</evidence>
<feature type="compositionally biased region" description="Acidic residues" evidence="2">
    <location>
        <begin position="193"/>
        <end position="211"/>
    </location>
</feature>
<comment type="caution">
    <text evidence="4">The sequence shown here is derived from an EMBL/GenBank/DDBJ whole genome shotgun (WGS) entry which is preliminary data.</text>
</comment>
<accession>A0A4C2E8M1</accession>
<dbReference type="Proteomes" id="UP000301737">
    <property type="component" value="Unassembled WGS sequence"/>
</dbReference>
<reference evidence="4 5" key="1">
    <citation type="submission" date="2019-01" db="EMBL/GenBank/DDBJ databases">
        <title>Draft Genome Sequencing of Zygosaccharomyces mellis Ca-7.</title>
        <authorList>
            <person name="Shiwa Y."/>
            <person name="Kanesaki Y."/>
            <person name="Ishige T."/>
            <person name="Mura K."/>
            <person name="Hori T."/>
            <person name="Tamura T."/>
        </authorList>
    </citation>
    <scope>NUCLEOTIDE SEQUENCE [LARGE SCALE GENOMIC DNA]</scope>
    <source>
        <strain evidence="4 5">Ca-7</strain>
    </source>
</reference>
<dbReference type="Pfam" id="PF08574">
    <property type="entry name" value="Iwr1"/>
    <property type="match status" value="1"/>
</dbReference>
<sequence>MSEAPEFIRVKRHRDEDSVQALLVDEGRKRKKGRFIFKLTRTVDSNSYENTDEALTPLLKLAANDHRHFVLEREGKRRRESDDTDQVPPAGKSTKVSYGEGQQDKPDDLPPEINQMVSEVLKLSKNGEEGQDRPRKPSKKHFGGNNREVLSLPSNDYIYDIYRLENMKDEELSSYEDKDLGFVKIVNKFIDLVPDEDTDPEQCSDDEDSNEENYYQNDYPDDEDDDRSIPLGSEADDESLPEEVTWKRQPQDDYAELFDKLGQSDNILDSLNASSIVDLDAGDDDDDDGDWPENLDDEEFENDNYDGRKGYKANEFFSTDIDDPLAVHRDKIFGRLEKLLNKF</sequence>
<evidence type="ECO:0000313" key="4">
    <source>
        <dbReference type="EMBL" id="GCF00515.1"/>
    </source>
</evidence>
<dbReference type="InterPro" id="IPR040150">
    <property type="entry name" value="Iwr1"/>
</dbReference>
<dbReference type="EMBL" id="BIMX01000019">
    <property type="protein sequence ID" value="GCF00515.1"/>
    <property type="molecule type" value="Genomic_DNA"/>
</dbReference>
<dbReference type="AlphaFoldDB" id="A0A4C2E8M1"/>
<feature type="region of interest" description="Disordered" evidence="2">
    <location>
        <begin position="193"/>
        <end position="248"/>
    </location>
</feature>
<feature type="compositionally biased region" description="Acidic residues" evidence="2">
    <location>
        <begin position="280"/>
        <end position="304"/>
    </location>
</feature>
<keyword evidence="5" id="KW-1185">Reference proteome</keyword>
<gene>
    <name evidence="4" type="ORF">ZYGM_001344</name>
</gene>
<feature type="compositionally biased region" description="Basic and acidic residues" evidence="2">
    <location>
        <begin position="72"/>
        <end position="81"/>
    </location>
</feature>
<evidence type="ECO:0000313" key="5">
    <source>
        <dbReference type="Proteomes" id="UP000301737"/>
    </source>
</evidence>
<protein>
    <recommendedName>
        <fullName evidence="3">Transcription factor Iwr1 domain-containing protein</fullName>
    </recommendedName>
</protein>
<evidence type="ECO:0000256" key="2">
    <source>
        <dbReference type="SAM" id="MobiDB-lite"/>
    </source>
</evidence>
<proteinExistence type="inferred from homology"/>